<comment type="subcellular location">
    <subcellularLocation>
        <location evidence="1 13">Cytoplasmic vesicle</location>
        <location evidence="1 13">COPI-coated vesicle membrane</location>
        <topology evidence="1 13">Peripheral membrane protein</topology>
        <orientation evidence="1 13">Cytoplasmic side</orientation>
    </subcellularLocation>
    <subcellularLocation>
        <location evidence="13">Golgi apparatus membrane</location>
        <topology evidence="13">Peripheral membrane protein</topology>
        <orientation evidence="13">Cytoplasmic side</orientation>
    </subcellularLocation>
    <text evidence="13">The coatomer is cytoplasmic or polymerized on the cytoplasmic side of the Golgi, as well as on the vesicles/buds originating from it.</text>
</comment>
<dbReference type="SMART" id="SM00320">
    <property type="entry name" value="WD40"/>
    <property type="match status" value="5"/>
</dbReference>
<comment type="similarity">
    <text evidence="2 13">Belongs to the WD repeat COPB2 family.</text>
</comment>
<feature type="domain" description="COPA/B second beta-propeller" evidence="16">
    <location>
        <begin position="309"/>
        <end position="556"/>
    </location>
</feature>
<dbReference type="PROSITE" id="PS50294">
    <property type="entry name" value="WD_REPEATS_REGION"/>
    <property type="match status" value="4"/>
</dbReference>
<dbReference type="OrthoDB" id="10261470at2759"/>
<accession>A0A2H9TK88</accession>
<dbReference type="GO" id="GO:0030126">
    <property type="term" value="C:COPI vesicle coat"/>
    <property type="evidence" value="ECO:0007669"/>
    <property type="project" value="EnsemblFungi"/>
</dbReference>
<dbReference type="PIRSF" id="PIRSF005567">
    <property type="entry name" value="Coatomer_beta'_subunit"/>
    <property type="match status" value="1"/>
</dbReference>
<evidence type="ECO:0000256" key="7">
    <source>
        <dbReference type="ARBA" id="ARBA00022892"/>
    </source>
</evidence>
<keyword evidence="10 13" id="KW-0472">Membrane</keyword>
<keyword evidence="19" id="KW-1185">Reference proteome</keyword>
<evidence type="ECO:0000256" key="8">
    <source>
        <dbReference type="ARBA" id="ARBA00022927"/>
    </source>
</evidence>
<feature type="compositionally biased region" description="Basic and acidic residues" evidence="15">
    <location>
        <begin position="894"/>
        <end position="930"/>
    </location>
</feature>
<evidence type="ECO:0000256" key="1">
    <source>
        <dbReference type="ARBA" id="ARBA00004347"/>
    </source>
</evidence>
<organism evidence="18 19">
    <name type="scientific">Paramicrosporidium saccamoebae</name>
    <dbReference type="NCBI Taxonomy" id="1246581"/>
    <lineage>
        <taxon>Eukaryota</taxon>
        <taxon>Fungi</taxon>
        <taxon>Fungi incertae sedis</taxon>
        <taxon>Cryptomycota</taxon>
        <taxon>Cryptomycota incertae sedis</taxon>
        <taxon>Paramicrosporidium</taxon>
    </lineage>
</organism>
<dbReference type="FunFam" id="2.130.10.10:FF:000016">
    <property type="entry name" value="Coatomer alpha subunit, putative"/>
    <property type="match status" value="1"/>
</dbReference>
<proteinExistence type="inferred from homology"/>
<dbReference type="GO" id="GO:0032511">
    <property type="term" value="P:late endosome to vacuole transport via multivesicular body sorting pathway"/>
    <property type="evidence" value="ECO:0007669"/>
    <property type="project" value="EnsemblFungi"/>
</dbReference>
<evidence type="ECO:0000256" key="9">
    <source>
        <dbReference type="ARBA" id="ARBA00023034"/>
    </source>
</evidence>
<dbReference type="PROSITE" id="PS50082">
    <property type="entry name" value="WD_REPEATS_2"/>
    <property type="match status" value="4"/>
</dbReference>
<evidence type="ECO:0000256" key="11">
    <source>
        <dbReference type="ARBA" id="ARBA00023329"/>
    </source>
</evidence>
<dbReference type="GO" id="GO:0008298">
    <property type="term" value="P:intracellular mRNA localization"/>
    <property type="evidence" value="ECO:0007669"/>
    <property type="project" value="EnsemblFungi"/>
</dbReference>
<dbReference type="Pfam" id="PF00400">
    <property type="entry name" value="WD40"/>
    <property type="match status" value="4"/>
</dbReference>
<dbReference type="PANTHER" id="PTHR19876:SF2">
    <property type="entry name" value="COATOMER SUBUNIT BETA"/>
    <property type="match status" value="1"/>
</dbReference>
<keyword evidence="4 13" id="KW-0963">Cytoplasm</keyword>
<evidence type="ECO:0000313" key="18">
    <source>
        <dbReference type="EMBL" id="PJF18060.1"/>
    </source>
</evidence>
<evidence type="ECO:0000259" key="17">
    <source>
        <dbReference type="Pfam" id="PF23953"/>
    </source>
</evidence>
<dbReference type="InterPro" id="IPR050844">
    <property type="entry name" value="Coatomer_complex_subunit"/>
</dbReference>
<dbReference type="InterPro" id="IPR036322">
    <property type="entry name" value="WD40_repeat_dom_sf"/>
</dbReference>
<dbReference type="PANTHER" id="PTHR19876">
    <property type="entry name" value="COATOMER"/>
    <property type="match status" value="1"/>
</dbReference>
<keyword evidence="3 13" id="KW-0813">Transport</keyword>
<evidence type="ECO:0000256" key="15">
    <source>
        <dbReference type="SAM" id="MobiDB-lite"/>
    </source>
</evidence>
<dbReference type="GO" id="GO:0006888">
    <property type="term" value="P:endoplasmic reticulum to Golgi vesicle-mediated transport"/>
    <property type="evidence" value="ECO:0007669"/>
    <property type="project" value="EnsemblFungi"/>
</dbReference>
<dbReference type="InterPro" id="IPR016453">
    <property type="entry name" value="COPB2"/>
</dbReference>
<keyword evidence="11 13" id="KW-0968">Cytoplasmic vesicle</keyword>
<evidence type="ECO:0000256" key="13">
    <source>
        <dbReference type="PIRNR" id="PIRNR005567"/>
    </source>
</evidence>
<dbReference type="GO" id="GO:0000139">
    <property type="term" value="C:Golgi membrane"/>
    <property type="evidence" value="ECO:0007669"/>
    <property type="project" value="UniProtKB-SubCell"/>
</dbReference>
<reference evidence="18 19" key="1">
    <citation type="submission" date="2016-10" db="EMBL/GenBank/DDBJ databases">
        <title>The genome of Paramicrosporidium saccamoebae is the missing link in understanding Cryptomycota and Microsporidia evolution.</title>
        <authorList>
            <person name="Quandt C.A."/>
            <person name="Beaudet D."/>
            <person name="Corsaro D."/>
            <person name="Michel R."/>
            <person name="Corradi N."/>
            <person name="James T."/>
        </authorList>
    </citation>
    <scope>NUCLEOTIDE SEQUENCE [LARGE SCALE GENOMIC DNA]</scope>
    <source>
        <strain evidence="18 19">KSL3</strain>
    </source>
</reference>
<feature type="repeat" description="WD" evidence="14">
    <location>
        <begin position="152"/>
        <end position="195"/>
    </location>
</feature>
<dbReference type="CDD" id="cd00200">
    <property type="entry name" value="WD40"/>
    <property type="match status" value="1"/>
</dbReference>
<feature type="domain" description="COPA/B TPR" evidence="17">
    <location>
        <begin position="573"/>
        <end position="753"/>
    </location>
</feature>
<evidence type="ECO:0000256" key="10">
    <source>
        <dbReference type="ARBA" id="ARBA00023136"/>
    </source>
</evidence>
<comment type="subunit">
    <text evidence="13">Oligomeric complex that consists of at least the alpha, beta, beta', gamma, delta, epsilon and zeta subunits.</text>
</comment>
<keyword evidence="6" id="KW-0677">Repeat</keyword>
<dbReference type="InterPro" id="IPR056176">
    <property type="entry name" value="TPR_COPA_B"/>
</dbReference>
<dbReference type="GO" id="GO:0005198">
    <property type="term" value="F:structural molecule activity"/>
    <property type="evidence" value="ECO:0007669"/>
    <property type="project" value="UniProtKB-UniRule"/>
</dbReference>
<feature type="region of interest" description="Disordered" evidence="15">
    <location>
        <begin position="892"/>
        <end position="982"/>
    </location>
</feature>
<evidence type="ECO:0000313" key="19">
    <source>
        <dbReference type="Proteomes" id="UP000240830"/>
    </source>
</evidence>
<dbReference type="CDD" id="cd22947">
    <property type="entry name" value="Coatomer_WDAD_beta-like"/>
    <property type="match status" value="1"/>
</dbReference>
<evidence type="ECO:0000256" key="3">
    <source>
        <dbReference type="ARBA" id="ARBA00022448"/>
    </source>
</evidence>
<evidence type="ECO:0000256" key="5">
    <source>
        <dbReference type="ARBA" id="ARBA00022574"/>
    </source>
</evidence>
<feature type="repeat" description="WD" evidence="14">
    <location>
        <begin position="66"/>
        <end position="98"/>
    </location>
</feature>
<evidence type="ECO:0000256" key="14">
    <source>
        <dbReference type="PROSITE-ProRule" id="PRU00221"/>
    </source>
</evidence>
<evidence type="ECO:0000256" key="4">
    <source>
        <dbReference type="ARBA" id="ARBA00022490"/>
    </source>
</evidence>
<dbReference type="Gene3D" id="1.25.40.470">
    <property type="match status" value="1"/>
</dbReference>
<dbReference type="InterPro" id="IPR015943">
    <property type="entry name" value="WD40/YVTN_repeat-like_dom_sf"/>
</dbReference>
<keyword evidence="8 13" id="KW-0653">Protein transport</keyword>
<sequence length="982" mass="109658">MLASLYSGVVTIWNYETQTVVKTIEVSDMPIRTSKFIPRKNWIITGADDLIIRVYNYNTLEKVTQFEGHSDYIRSFAIHPTRPYVLSCSDDMSVKLWDWEKQWNCVTTYEGHVHYVMAVTFNPKDTNTFATASLDRTIKIWNIGSATANYTLEGHDKGVNCIDYYSGGERPYLVSGADDATVRVWDYQTKSCVRVMEGHVQNISAVLFHPDLPLILSGSEDGSVKVWSSNTFRSEAVFNFSLDRVWALAIRKGSTEISVGFDEGSVVFQLGKGEPAASMDSNGKLIWARHNEILTGNIKQTLEECVEMNEPVPDGQRVMLPNKELGHCEVYPQLLQHSPNGRFVVVCGDGEYIIYTALAWRNKTFGKGLELAWALPSGSEYAVRESLSKITVFQNFVESASIKVASSCEKIFGGVLLGAACTGGQLCFFDWNSSQLVRRIDVDAKRVIWSESSQKAAICTEDSLYILQFNNDIVESYIQSNGYLPEDGLEEAFEFVDEVNEKIVSGIWIADCFVYVTSRNRISYVVGGQTYQIAISERPLYLVGFLAKENRLVLVDKDAATFTYTLSMDVIAYESAILKGDMAAAQALVGSIPSDQLNRVAHFLDSRGLKNLALDLATETDFKFELAVQLKMLDLAYELVSHSESLHKWRELGDLALAEWKTALAEKCYLKSGDLESLLLLYSSSGNANGLLTLGSMAVESAQFNIAFTCYFVTGKREECLELLIKTERYPEAALFARTYLPSGVDRAVSLWRQQLAAKKHRAATFIAEPFANPELFPEYTDAIAVEDTSRSARGGYDSAKSRSVSFEAPAPLLEVSSSDLSRSSYAPPPISPYETAFSDHMSMEVNVGNGSIRADDLDDLASISISESREDPNAPPSRGLEGLSIQELEEEHLEEHPEEHFEEHPEEHLEEHPEKHLEDYPSLKFKSVEPVEPAESEEKDEFNNVEPVELGDEGFHTPQDDATPTKKPPVDIIFDDDDGWE</sequence>
<dbReference type="InterPro" id="IPR001680">
    <property type="entry name" value="WD40_rpt"/>
</dbReference>
<dbReference type="SUPFAM" id="SSF50978">
    <property type="entry name" value="WD40 repeat-like"/>
    <property type="match status" value="2"/>
</dbReference>
<comment type="caution">
    <text evidence="18">The sequence shown here is derived from an EMBL/GenBank/DDBJ whole genome shotgun (WGS) entry which is preliminary data.</text>
</comment>
<dbReference type="InterPro" id="IPR020472">
    <property type="entry name" value="WD40_PAC1"/>
</dbReference>
<dbReference type="GO" id="GO:0006890">
    <property type="term" value="P:retrograde vesicle-mediated transport, Golgi to endoplasmic reticulum"/>
    <property type="evidence" value="ECO:0007669"/>
    <property type="project" value="EnsemblFungi"/>
</dbReference>
<keyword evidence="9 13" id="KW-0333">Golgi apparatus</keyword>
<dbReference type="EMBL" id="MTSL01000146">
    <property type="protein sequence ID" value="PJF18060.1"/>
    <property type="molecule type" value="Genomic_DNA"/>
</dbReference>
<keyword evidence="7 13" id="KW-0931">ER-Golgi transport</keyword>
<dbReference type="Proteomes" id="UP000240830">
    <property type="component" value="Unassembled WGS sequence"/>
</dbReference>
<keyword evidence="5 14" id="KW-0853">WD repeat</keyword>
<protein>
    <recommendedName>
        <fullName evidence="13">Coatomer subunit beta'</fullName>
    </recommendedName>
</protein>
<feature type="repeat" description="WD" evidence="14">
    <location>
        <begin position="109"/>
        <end position="151"/>
    </location>
</feature>
<dbReference type="AlphaFoldDB" id="A0A2H9TK88"/>
<dbReference type="GO" id="GO:0006891">
    <property type="term" value="P:intra-Golgi vesicle-mediated transport"/>
    <property type="evidence" value="ECO:0007669"/>
    <property type="project" value="TreeGrafter"/>
</dbReference>
<dbReference type="GO" id="GO:0043130">
    <property type="term" value="F:ubiquitin binding"/>
    <property type="evidence" value="ECO:0007669"/>
    <property type="project" value="EnsemblFungi"/>
</dbReference>
<dbReference type="PRINTS" id="PR00320">
    <property type="entry name" value="GPROTEINBRPT"/>
</dbReference>
<gene>
    <name evidence="18" type="ORF">PSACC_02132</name>
</gene>
<dbReference type="InterPro" id="IPR006692">
    <property type="entry name" value="Beta-prop_COPA/B_2nd"/>
</dbReference>
<evidence type="ECO:0000259" key="16">
    <source>
        <dbReference type="Pfam" id="PF04053"/>
    </source>
</evidence>
<dbReference type="GO" id="GO:0006886">
    <property type="term" value="P:intracellular protein transport"/>
    <property type="evidence" value="ECO:0007669"/>
    <property type="project" value="UniProtKB-UniRule"/>
</dbReference>
<name>A0A2H9TK88_9FUNG</name>
<feature type="repeat" description="WD" evidence="14">
    <location>
        <begin position="196"/>
        <end position="237"/>
    </location>
</feature>
<dbReference type="FunFam" id="1.25.40.470:FF:000001">
    <property type="entry name" value="Coatomer subunit beta"/>
    <property type="match status" value="1"/>
</dbReference>
<comment type="function">
    <text evidence="12 13">The coatomer is a cytosolic protein complex that binds to dilysine motifs and reversibly associates with Golgi non-clathrin-coated vesicles, which further mediate biosynthetic protein transport from the ER, via the Golgi up to the trans Golgi network. Coatomer complex is required for budding from Golgi membranes, and is essential for the retrograde Golgi-to-ER transport of dilysine-tagged proteins.</text>
</comment>
<evidence type="ECO:0000256" key="2">
    <source>
        <dbReference type="ARBA" id="ARBA00010844"/>
    </source>
</evidence>
<dbReference type="STRING" id="1246581.A0A2H9TK88"/>
<dbReference type="Gene3D" id="2.130.10.10">
    <property type="entry name" value="YVTN repeat-like/Quinoprotein amine dehydrogenase"/>
    <property type="match status" value="1"/>
</dbReference>
<dbReference type="Pfam" id="PF23953">
    <property type="entry name" value="TPR_COPA_B"/>
    <property type="match status" value="1"/>
</dbReference>
<evidence type="ECO:0000256" key="6">
    <source>
        <dbReference type="ARBA" id="ARBA00022737"/>
    </source>
</evidence>
<evidence type="ECO:0000256" key="12">
    <source>
        <dbReference type="ARBA" id="ARBA00025536"/>
    </source>
</evidence>
<dbReference type="Pfam" id="PF04053">
    <property type="entry name" value="B-prop_COPA_B_2nd"/>
    <property type="match status" value="1"/>
</dbReference>